<comment type="caution">
    <text evidence="1">The sequence shown here is derived from an EMBL/GenBank/DDBJ whole genome shotgun (WGS) entry which is preliminary data.</text>
</comment>
<accession>A0AAD8F8D6</accession>
<reference evidence="1" key="1">
    <citation type="journal article" date="2023" name="PLoS Negl. Trop. Dis.">
        <title>A genome sequence for Biomphalaria pfeifferi, the major vector snail for the human-infecting parasite Schistosoma mansoni.</title>
        <authorList>
            <person name="Bu L."/>
            <person name="Lu L."/>
            <person name="Laidemitt M.R."/>
            <person name="Zhang S.M."/>
            <person name="Mutuku M."/>
            <person name="Mkoji G."/>
            <person name="Steinauer M."/>
            <person name="Loker E.S."/>
        </authorList>
    </citation>
    <scope>NUCLEOTIDE SEQUENCE</scope>
    <source>
        <strain evidence="1">KasaAsao</strain>
    </source>
</reference>
<keyword evidence="2" id="KW-1185">Reference proteome</keyword>
<organism evidence="1 2">
    <name type="scientific">Biomphalaria pfeifferi</name>
    <name type="common">Bloodfluke planorb</name>
    <name type="synonym">Freshwater snail</name>
    <dbReference type="NCBI Taxonomy" id="112525"/>
    <lineage>
        <taxon>Eukaryota</taxon>
        <taxon>Metazoa</taxon>
        <taxon>Spiralia</taxon>
        <taxon>Lophotrochozoa</taxon>
        <taxon>Mollusca</taxon>
        <taxon>Gastropoda</taxon>
        <taxon>Heterobranchia</taxon>
        <taxon>Euthyneura</taxon>
        <taxon>Panpulmonata</taxon>
        <taxon>Hygrophila</taxon>
        <taxon>Lymnaeoidea</taxon>
        <taxon>Planorbidae</taxon>
        <taxon>Biomphalaria</taxon>
    </lineage>
</organism>
<dbReference type="EMBL" id="JASAOG010000070">
    <property type="protein sequence ID" value="KAK0055457.1"/>
    <property type="molecule type" value="Genomic_DNA"/>
</dbReference>
<feature type="non-terminal residue" evidence="1">
    <location>
        <position position="57"/>
    </location>
</feature>
<protein>
    <submittedName>
        <fullName evidence="1">Uncharacterized protein</fullName>
    </submittedName>
</protein>
<sequence>MLSCPGALGSSHLRALGSGQLFCSQVTSREVVPPYPVLPTPAAFVFSLIIDAVLAVW</sequence>
<name>A0AAD8F8D6_BIOPF</name>
<gene>
    <name evidence="1" type="ORF">Bpfe_015217</name>
</gene>
<dbReference type="Proteomes" id="UP001233172">
    <property type="component" value="Unassembled WGS sequence"/>
</dbReference>
<evidence type="ECO:0000313" key="2">
    <source>
        <dbReference type="Proteomes" id="UP001233172"/>
    </source>
</evidence>
<evidence type="ECO:0000313" key="1">
    <source>
        <dbReference type="EMBL" id="KAK0055457.1"/>
    </source>
</evidence>
<reference evidence="1" key="2">
    <citation type="submission" date="2023-04" db="EMBL/GenBank/DDBJ databases">
        <authorList>
            <person name="Bu L."/>
            <person name="Lu L."/>
            <person name="Laidemitt M.R."/>
            <person name="Zhang S.M."/>
            <person name="Mutuku M."/>
            <person name="Mkoji G."/>
            <person name="Steinauer M."/>
            <person name="Loker E.S."/>
        </authorList>
    </citation>
    <scope>NUCLEOTIDE SEQUENCE</scope>
    <source>
        <strain evidence="1">KasaAsao</strain>
        <tissue evidence="1">Whole Snail</tissue>
    </source>
</reference>
<dbReference type="AlphaFoldDB" id="A0AAD8F8D6"/>
<proteinExistence type="predicted"/>